<dbReference type="Proteomes" id="UP000472372">
    <property type="component" value="Chromosome 9"/>
</dbReference>
<sequence>MPSHSKTNSDYVFVRNKRTKEIDIRRANEFSSRPKSSTPLKDRVLHYIGLDRKVVCRCSDPKRHYEKTISVASESTHLNASLGLYMNRHDINSCKISDFKKFRERRKAQWAKQGVDVDMFHYAAKDKDIVCRCSKPGRHEFGKPRNPEIIEQCAEFFCGYKEMTKVTKEQWRRVDGDTPPAYSPNVESPDRDSPGSQSDSFHYHPVSPTRKMHKSGQRVNTASSSCQRSSLVPKLDEDIPSQVWQKARPSVCIPGYGTSSALSTPMGTEFPPTPSTPCPVPVKVSAAKRHVSMIPSRRDSTSTYWSQIQREAGGKGGDFGIPSSDPIAEMDSLANDIETMTIRELLNSFRTPPVSIAAAMADMPLLRADVFNPIVELPAHLSPTELPTEPPRGRNTPTLKKLEGRDWDTVSELEAKQHPASSGTSRSARKSIGLSSLFEQVLQTAGSSLPDQKEFFFQHAILTSRENPAPTASCQLCELPYQDERKRTIMLPDCGCFHHERCLIDNLRALDQDFGRCPTCHLTICVRTLADCINSDRQAIFGSQFTALRSEVFIVFPHRDEAVKCMSEEEVAIALYRLVKDYIDVHTEELFRLWEANRVEPDWYTSVVRPVVQLFQGWNPSTRNCFFPSSEVFLKLIAWAELVRLMNTTHVVTKLAQGQDALFPQLQQLHSKFALGRNRYELEKKTGRLDSAGAFDCDKIAFDAVRLAMETHVL</sequence>
<protein>
    <submittedName>
        <fullName evidence="2">Uncharacterized protein</fullName>
    </submittedName>
</protein>
<dbReference type="EMBL" id="HG992985">
    <property type="protein sequence ID" value="CAE7208459.1"/>
    <property type="molecule type" value="Genomic_DNA"/>
</dbReference>
<proteinExistence type="predicted"/>
<organism evidence="2 3">
    <name type="scientific">Pyrenophora teres f. teres</name>
    <dbReference type="NCBI Taxonomy" id="97479"/>
    <lineage>
        <taxon>Eukaryota</taxon>
        <taxon>Fungi</taxon>
        <taxon>Dikarya</taxon>
        <taxon>Ascomycota</taxon>
        <taxon>Pezizomycotina</taxon>
        <taxon>Dothideomycetes</taxon>
        <taxon>Pleosporomycetidae</taxon>
        <taxon>Pleosporales</taxon>
        <taxon>Pleosporineae</taxon>
        <taxon>Pleosporaceae</taxon>
        <taxon>Pyrenophora</taxon>
    </lineage>
</organism>
<feature type="region of interest" description="Disordered" evidence="1">
    <location>
        <begin position="381"/>
        <end position="405"/>
    </location>
</feature>
<reference evidence="2" key="1">
    <citation type="submission" date="2021-02" db="EMBL/GenBank/DDBJ databases">
        <authorList>
            <person name="Syme A R."/>
            <person name="Syme A R."/>
            <person name="Moolhuijzen P."/>
        </authorList>
    </citation>
    <scope>NUCLEOTIDE SEQUENCE</scope>
    <source>
        <strain evidence="2">W1-1</strain>
    </source>
</reference>
<evidence type="ECO:0000313" key="2">
    <source>
        <dbReference type="EMBL" id="CAE7208459.1"/>
    </source>
</evidence>
<dbReference type="PROSITE" id="PS50089">
    <property type="entry name" value="ZF_RING_2"/>
    <property type="match status" value="1"/>
</dbReference>
<evidence type="ECO:0000256" key="1">
    <source>
        <dbReference type="SAM" id="MobiDB-lite"/>
    </source>
</evidence>
<accession>A0A6S6WDV0</accession>
<evidence type="ECO:0000313" key="3">
    <source>
        <dbReference type="Proteomes" id="UP000472372"/>
    </source>
</evidence>
<dbReference type="AlphaFoldDB" id="A0A6S6WDV0"/>
<name>A0A6S6WDV0_9PLEO</name>
<gene>
    <name evidence="2" type="ORF">PTTW11_09843</name>
</gene>
<feature type="compositionally biased region" description="Polar residues" evidence="1">
    <location>
        <begin position="217"/>
        <end position="230"/>
    </location>
</feature>
<feature type="region of interest" description="Disordered" evidence="1">
    <location>
        <begin position="171"/>
        <end position="234"/>
    </location>
</feature>
<dbReference type="InterPro" id="IPR001841">
    <property type="entry name" value="Znf_RING"/>
</dbReference>